<dbReference type="InterPro" id="IPR005646">
    <property type="entry name" value="FapA"/>
</dbReference>
<name>A0A1K1UX81_9GAMM</name>
<sequence length="558" mass="61654">MNNKSSPETTDTGLPPAVDLGISYDLRDNNELWATFVPVEKGRELTREQFAEVTLHTGYPPDDFPLIPANVTVLLDAVRRKEPRDACISIPEDARVDVFVSPSKLIAGMVLHGSKGRGKPVDRAVLDQALKKAKVVKGLLDDALEKLTSAKLAARLHNTENVYCTVVAYGEPHENGEDARLAVLVKDASDRRPREDEYGTIHYLDRGETPYIEPDTPLLRRHPPTKGKAGWNVAGKTLRAKDGKDIQFKLKDASVKLAEDDENLLLSATAGIPVLYDKGALVEEMLKVNQVDVESGHIRYKGSVEIKGDVRDGMQVVVTGDVKINGGVDAAYVQAGGHIEVIGGAIGHKDAQYLSEKAALKATCSVKARFAHEAMIEAGQEVLIGNQVMHTNIKSGGFVKVEGKGQVVGGRIEAVDYIEINTSGAVAYIETELVVGECQELQERYTLLLSQLNHLENQKYQLIELARKTRQQGRKKLLEMKDKLVRAKESLQAHQLELNTRLTLIEAELRRFYAAKVIVNRRAYPGTMVTIAGKSYEVTRELDKVTFFLQDDKVQIHQ</sequence>
<dbReference type="PANTHER" id="PTHR38032:SF1">
    <property type="entry name" value="RNA-BINDING PROTEIN KHPB N-TERMINAL DOMAIN-CONTAINING PROTEIN"/>
    <property type="match status" value="1"/>
</dbReference>
<dbReference type="RefSeq" id="WP_072324905.1">
    <property type="nucleotide sequence ID" value="NZ_FPJW01000002.1"/>
</dbReference>
<dbReference type="PANTHER" id="PTHR38032">
    <property type="entry name" value="POLYMERASE-RELATED"/>
    <property type="match status" value="1"/>
</dbReference>
<dbReference type="InterPro" id="IPR046866">
    <property type="entry name" value="FapA_N"/>
</dbReference>
<evidence type="ECO:0000259" key="3">
    <source>
        <dbReference type="Pfam" id="PF20250"/>
    </source>
</evidence>
<dbReference type="InterPro" id="IPR046865">
    <property type="entry name" value="FapA_b_solenoid"/>
</dbReference>
<dbReference type="EMBL" id="FPJW01000002">
    <property type="protein sequence ID" value="SFX17131.1"/>
    <property type="molecule type" value="Genomic_DNA"/>
</dbReference>
<feature type="domain" description="Flagellar Assembly Protein A N-terminal region" evidence="3">
    <location>
        <begin position="97"/>
        <end position="275"/>
    </location>
</feature>
<gene>
    <name evidence="4" type="ORF">SAMN02745752_00639</name>
</gene>
<accession>A0A1K1UX81</accession>
<feature type="region of interest" description="Disordered" evidence="2">
    <location>
        <begin position="212"/>
        <end position="231"/>
    </location>
</feature>
<dbReference type="Pfam" id="PF03961">
    <property type="entry name" value="FapA"/>
    <property type="match status" value="1"/>
</dbReference>
<evidence type="ECO:0000313" key="5">
    <source>
        <dbReference type="Proteomes" id="UP000182350"/>
    </source>
</evidence>
<protein>
    <recommendedName>
        <fullName evidence="3">Flagellar Assembly Protein A N-terminal region domain-containing protein</fullName>
    </recommendedName>
</protein>
<evidence type="ECO:0000256" key="1">
    <source>
        <dbReference type="SAM" id="Coils"/>
    </source>
</evidence>
<reference evidence="4 5" key="1">
    <citation type="submission" date="2016-11" db="EMBL/GenBank/DDBJ databases">
        <authorList>
            <person name="Jaros S."/>
            <person name="Januszkiewicz K."/>
            <person name="Wedrychowicz H."/>
        </authorList>
    </citation>
    <scope>NUCLEOTIDE SEQUENCE [LARGE SCALE GENOMIC DNA]</scope>
    <source>
        <strain evidence="4 5">DSM 21637</strain>
    </source>
</reference>
<dbReference type="STRING" id="1122209.SAMN02745752_00639"/>
<proteinExistence type="predicted"/>
<keyword evidence="5" id="KW-1185">Reference proteome</keyword>
<dbReference type="Pfam" id="PF20250">
    <property type="entry name" value="FapA_N"/>
    <property type="match status" value="1"/>
</dbReference>
<feature type="coiled-coil region" evidence="1">
    <location>
        <begin position="438"/>
        <end position="497"/>
    </location>
</feature>
<dbReference type="AlphaFoldDB" id="A0A1K1UX81"/>
<evidence type="ECO:0000313" key="4">
    <source>
        <dbReference type="EMBL" id="SFX17131.1"/>
    </source>
</evidence>
<evidence type="ECO:0000256" key="2">
    <source>
        <dbReference type="SAM" id="MobiDB-lite"/>
    </source>
</evidence>
<organism evidence="4 5">
    <name type="scientific">Marinospirillum alkaliphilum DSM 21637</name>
    <dbReference type="NCBI Taxonomy" id="1122209"/>
    <lineage>
        <taxon>Bacteria</taxon>
        <taxon>Pseudomonadati</taxon>
        <taxon>Pseudomonadota</taxon>
        <taxon>Gammaproteobacteria</taxon>
        <taxon>Oceanospirillales</taxon>
        <taxon>Oceanospirillaceae</taxon>
        <taxon>Marinospirillum</taxon>
    </lineage>
</organism>
<dbReference type="Proteomes" id="UP000182350">
    <property type="component" value="Unassembled WGS sequence"/>
</dbReference>
<keyword evidence="1" id="KW-0175">Coiled coil</keyword>